<dbReference type="InterPro" id="IPR057601">
    <property type="entry name" value="Oar-like_b-barrel"/>
</dbReference>
<dbReference type="SUPFAM" id="SSF56935">
    <property type="entry name" value="Porins"/>
    <property type="match status" value="1"/>
</dbReference>
<evidence type="ECO:0000259" key="8">
    <source>
        <dbReference type="Pfam" id="PF07715"/>
    </source>
</evidence>
<gene>
    <name evidence="10" type="primary">oar_3</name>
    <name evidence="10" type="ORF">GCM10007877_38210</name>
</gene>
<dbReference type="Gene3D" id="2.40.170.20">
    <property type="entry name" value="TonB-dependent receptor, beta-barrel domain"/>
    <property type="match status" value="1"/>
</dbReference>
<dbReference type="Proteomes" id="UP001156870">
    <property type="component" value="Unassembled WGS sequence"/>
</dbReference>
<dbReference type="InterPro" id="IPR012910">
    <property type="entry name" value="Plug_dom"/>
</dbReference>
<comment type="subcellular location">
    <subcellularLocation>
        <location evidence="1 7">Cell outer membrane</location>
        <topology evidence="1 7">Multi-pass membrane protein</topology>
    </subcellularLocation>
</comment>
<protein>
    <submittedName>
        <fullName evidence="10">Oar protein</fullName>
    </submittedName>
</protein>
<dbReference type="PROSITE" id="PS52016">
    <property type="entry name" value="TONB_DEPENDENT_REC_3"/>
    <property type="match status" value="1"/>
</dbReference>
<evidence type="ECO:0000256" key="4">
    <source>
        <dbReference type="ARBA" id="ARBA00022692"/>
    </source>
</evidence>
<dbReference type="GO" id="GO:0044718">
    <property type="term" value="P:siderophore transmembrane transport"/>
    <property type="evidence" value="ECO:0007669"/>
    <property type="project" value="TreeGrafter"/>
</dbReference>
<comment type="similarity">
    <text evidence="7">Belongs to the TonB-dependent receptor family.</text>
</comment>
<dbReference type="InterPro" id="IPR037066">
    <property type="entry name" value="Plug_dom_sf"/>
</dbReference>
<dbReference type="Pfam" id="PF07715">
    <property type="entry name" value="Plug"/>
    <property type="match status" value="1"/>
</dbReference>
<name>A0AA37WR74_9GAMM</name>
<keyword evidence="11" id="KW-1185">Reference proteome</keyword>
<keyword evidence="5 7" id="KW-0472">Membrane</keyword>
<dbReference type="GO" id="GO:0009279">
    <property type="term" value="C:cell outer membrane"/>
    <property type="evidence" value="ECO:0007669"/>
    <property type="project" value="UniProtKB-SubCell"/>
</dbReference>
<dbReference type="PANTHER" id="PTHR30069:SF46">
    <property type="entry name" value="OAR PROTEIN"/>
    <property type="match status" value="1"/>
</dbReference>
<keyword evidence="4 7" id="KW-0812">Transmembrane</keyword>
<evidence type="ECO:0000256" key="5">
    <source>
        <dbReference type="ARBA" id="ARBA00023136"/>
    </source>
</evidence>
<feature type="domain" description="TonB-dependent receptor plug" evidence="8">
    <location>
        <begin position="4"/>
        <end position="88"/>
    </location>
</feature>
<dbReference type="Gene3D" id="2.170.130.10">
    <property type="entry name" value="TonB-dependent receptor, plug domain"/>
    <property type="match status" value="1"/>
</dbReference>
<evidence type="ECO:0000256" key="6">
    <source>
        <dbReference type="ARBA" id="ARBA00023237"/>
    </source>
</evidence>
<feature type="domain" description="TonB-dependent transporter Oar-like beta-barrel" evidence="9">
    <location>
        <begin position="439"/>
        <end position="791"/>
    </location>
</feature>
<evidence type="ECO:0000256" key="2">
    <source>
        <dbReference type="ARBA" id="ARBA00022448"/>
    </source>
</evidence>
<evidence type="ECO:0000256" key="1">
    <source>
        <dbReference type="ARBA" id="ARBA00004571"/>
    </source>
</evidence>
<evidence type="ECO:0000313" key="11">
    <source>
        <dbReference type="Proteomes" id="UP001156870"/>
    </source>
</evidence>
<dbReference type="GO" id="GO:0015344">
    <property type="term" value="F:siderophore uptake transmembrane transporter activity"/>
    <property type="evidence" value="ECO:0007669"/>
    <property type="project" value="TreeGrafter"/>
</dbReference>
<dbReference type="InterPro" id="IPR039426">
    <property type="entry name" value="TonB-dep_rcpt-like"/>
</dbReference>
<keyword evidence="3 7" id="KW-1134">Transmembrane beta strand</keyword>
<sequence>MPVARNIESVALLAPGTIAGDARFGDDKTLISFGGSSVAENAYYINGMNVTNFRNGLGGASVPFEFYSDFEIKTGGYSAEFGRSTGGVINAVTKHGTNEFHYGNVSYFSPSEFYSGQPDSYRTNGEIYDHNSKNKEGRWVSDFYVSGPIIEDTLFFYALYEMQSTERDYTERASVNIRNEETQDDDFYGLDLLWNINDYHSLNLTYFSDERTIERDLYKDYDYLSNRTGGAESSTTIESRGGENTFLRYEGHFSDALTVSLLYGENKYDLGDDNSKSGICSNILNNNPGIDLPRIAGCSGDFLVIELGEDKREAFRFDVEWAFAENHLLRFGMDNEVNSTQTENFYAGPHGQYYRYFSLAPGSSLQDGNVVPDVNGDGSNVDVVRTRYLYNNGDFETEARAFYLEDIWQVNANLELTLGVRSENFDNKNGRGETFIEINDQIAPRLGARWDFSAGEEKSILYANWGRYFLSIPNNTNARLAGFELFTETWFLFDGAIDPATDAPANIDANGLPTAQVISPVHYFDDGEIADTSTIVDANIEPMYQDEWIVGYNHQLNDMWSVGVSYINRELQSGIDDVQIEEIHEYVLTNPGTSITVRVPQEDGTLQQRTFSADELGYPEAQREYQALQVTFDRVWDGVWSLQGSYTYSESEGNTEGLVKSDNGQGDAGITTDFDFVQLTDGAFGNTPNDRPHLLKVWGNYQWFETLRLGGVFTFQSGRPINRFGLGHPDEDPSYGQTFYSFNNETGEYRFHPRGSQGRTPSITNIDFNMVYSTNLWGGDLELRLDIFNILDSEKPVQIYENSETGSPGNPNPDYRAIMYYQNPRSARLGMSVRF</sequence>
<evidence type="ECO:0000256" key="3">
    <source>
        <dbReference type="ARBA" id="ARBA00022452"/>
    </source>
</evidence>
<evidence type="ECO:0000313" key="10">
    <source>
        <dbReference type="EMBL" id="GLS28102.1"/>
    </source>
</evidence>
<dbReference type="PANTHER" id="PTHR30069">
    <property type="entry name" value="TONB-DEPENDENT OUTER MEMBRANE RECEPTOR"/>
    <property type="match status" value="1"/>
</dbReference>
<keyword evidence="2 7" id="KW-0813">Transport</keyword>
<organism evidence="10 11">
    <name type="scientific">Marinibactrum halimedae</name>
    <dbReference type="NCBI Taxonomy" id="1444977"/>
    <lineage>
        <taxon>Bacteria</taxon>
        <taxon>Pseudomonadati</taxon>
        <taxon>Pseudomonadota</taxon>
        <taxon>Gammaproteobacteria</taxon>
        <taxon>Cellvibrionales</taxon>
        <taxon>Cellvibrionaceae</taxon>
        <taxon>Marinibactrum</taxon>
    </lineage>
</organism>
<dbReference type="EMBL" id="BSPD01000101">
    <property type="protein sequence ID" value="GLS28102.1"/>
    <property type="molecule type" value="Genomic_DNA"/>
</dbReference>
<dbReference type="InterPro" id="IPR036942">
    <property type="entry name" value="Beta-barrel_TonB_sf"/>
</dbReference>
<reference evidence="10 11" key="1">
    <citation type="journal article" date="2014" name="Int. J. Syst. Evol. Microbiol.">
        <title>Complete genome sequence of Corynebacterium casei LMG S-19264T (=DSM 44701T), isolated from a smear-ripened cheese.</title>
        <authorList>
            <consortium name="US DOE Joint Genome Institute (JGI-PGF)"/>
            <person name="Walter F."/>
            <person name="Albersmeier A."/>
            <person name="Kalinowski J."/>
            <person name="Ruckert C."/>
        </authorList>
    </citation>
    <scope>NUCLEOTIDE SEQUENCE [LARGE SCALE GENOMIC DNA]</scope>
    <source>
        <strain evidence="10 11">NBRC 110095</strain>
    </source>
</reference>
<proteinExistence type="inferred from homology"/>
<keyword evidence="6 7" id="KW-0998">Cell outer membrane</keyword>
<evidence type="ECO:0000256" key="7">
    <source>
        <dbReference type="PROSITE-ProRule" id="PRU01360"/>
    </source>
</evidence>
<accession>A0AA37WR74</accession>
<dbReference type="AlphaFoldDB" id="A0AA37WR74"/>
<dbReference type="Pfam" id="PF25183">
    <property type="entry name" value="OMP_b-brl_4"/>
    <property type="match status" value="1"/>
</dbReference>
<evidence type="ECO:0000259" key="9">
    <source>
        <dbReference type="Pfam" id="PF25183"/>
    </source>
</evidence>
<comment type="caution">
    <text evidence="10">The sequence shown here is derived from an EMBL/GenBank/DDBJ whole genome shotgun (WGS) entry which is preliminary data.</text>
</comment>